<dbReference type="GO" id="GO:0016020">
    <property type="term" value="C:membrane"/>
    <property type="evidence" value="ECO:0007669"/>
    <property type="project" value="UniProtKB-SubCell"/>
</dbReference>
<dbReference type="Gene3D" id="1.20.1080.10">
    <property type="entry name" value="Glycerol uptake facilitator protein"/>
    <property type="match status" value="1"/>
</dbReference>
<feature type="transmembrane region" description="Helical" evidence="5">
    <location>
        <begin position="194"/>
        <end position="213"/>
    </location>
</feature>
<evidence type="ECO:0000313" key="6">
    <source>
        <dbReference type="EMBL" id="MFH4982183.1"/>
    </source>
</evidence>
<evidence type="ECO:0000256" key="4">
    <source>
        <dbReference type="ARBA" id="ARBA00023136"/>
    </source>
</evidence>
<feature type="transmembrane region" description="Helical" evidence="5">
    <location>
        <begin position="13"/>
        <end position="33"/>
    </location>
</feature>
<sequence length="266" mass="30269">MYLPMEQIFQMEYTPLAVSLCFYLTVFAVGEISRRITERFVSHDSNLYFFLIEAVSTAQMCTCVYENAVIIRHYGPLGFFFVVSCIGCMGAILNRGAFASPLKPVEMFYYRSIGVDKFLATLSAQAVGGYAAFRIARHLWYLSLNLATDHAINYNASCAFSYKVSYWIVFSFEILGCFLLRATLVRIPDKMRRIGGPITMAAFLTFALSFIGVPGLNPTVASSRMQGCDGLDLRWFFLTYWICPVIGWMLSAEMENRRLRRIEKTE</sequence>
<keyword evidence="2 5" id="KW-0812">Transmembrane</keyword>
<accession>A0ABD6EYM7</accession>
<evidence type="ECO:0000256" key="3">
    <source>
        <dbReference type="ARBA" id="ARBA00022989"/>
    </source>
</evidence>
<dbReference type="InterPro" id="IPR051883">
    <property type="entry name" value="AQP11/12_channel"/>
</dbReference>
<dbReference type="InterPro" id="IPR016697">
    <property type="entry name" value="Aquaporin_11/12"/>
</dbReference>
<evidence type="ECO:0000256" key="5">
    <source>
        <dbReference type="PIRNR" id="PIRNR017529"/>
    </source>
</evidence>
<protein>
    <recommendedName>
        <fullName evidence="5">Aquaporin</fullName>
    </recommendedName>
</protein>
<dbReference type="PANTHER" id="PTHR21191">
    <property type="entry name" value="AQUAPORIN"/>
    <property type="match status" value="1"/>
</dbReference>
<comment type="caution">
    <text evidence="6">The sequence shown here is derived from an EMBL/GenBank/DDBJ whole genome shotgun (WGS) entry which is preliminary data.</text>
</comment>
<evidence type="ECO:0000256" key="1">
    <source>
        <dbReference type="ARBA" id="ARBA00004141"/>
    </source>
</evidence>
<dbReference type="PANTHER" id="PTHR21191:SF16">
    <property type="entry name" value="AQUAPORIN"/>
    <property type="match status" value="1"/>
</dbReference>
<proteinExistence type="inferred from homology"/>
<dbReference type="EMBL" id="JBGFUD010008663">
    <property type="protein sequence ID" value="MFH4982183.1"/>
    <property type="molecule type" value="Genomic_DNA"/>
</dbReference>
<comment type="subcellular location">
    <subcellularLocation>
        <location evidence="1">Membrane</location>
        <topology evidence="1">Multi-pass membrane protein</topology>
    </subcellularLocation>
</comment>
<comment type="similarity">
    <text evidence="5">Belongs to the MIP/aquaporin (TC 1.A.8) family.</text>
</comment>
<keyword evidence="3 5" id="KW-1133">Transmembrane helix</keyword>
<feature type="transmembrane region" description="Helical" evidence="5">
    <location>
        <begin position="233"/>
        <end position="251"/>
    </location>
</feature>
<keyword evidence="4 5" id="KW-0472">Membrane</keyword>
<gene>
    <name evidence="6" type="ORF">AB6A40_008892</name>
</gene>
<evidence type="ECO:0000256" key="2">
    <source>
        <dbReference type="ARBA" id="ARBA00022692"/>
    </source>
</evidence>
<evidence type="ECO:0000313" key="7">
    <source>
        <dbReference type="Proteomes" id="UP001608902"/>
    </source>
</evidence>
<reference evidence="6 7" key="1">
    <citation type="submission" date="2024-08" db="EMBL/GenBank/DDBJ databases">
        <title>Gnathostoma spinigerum genome.</title>
        <authorList>
            <person name="Gonzalez-Bertolin B."/>
            <person name="Monzon S."/>
            <person name="Zaballos A."/>
            <person name="Jimenez P."/>
            <person name="Dekumyoy P."/>
            <person name="Varona S."/>
            <person name="Cuesta I."/>
            <person name="Sumanam S."/>
            <person name="Adisakwattana P."/>
            <person name="Gasser R.B."/>
            <person name="Hernandez-Gonzalez A."/>
            <person name="Young N.D."/>
            <person name="Perteguer M.J."/>
        </authorList>
    </citation>
    <scope>NUCLEOTIDE SEQUENCE [LARGE SCALE GENOMIC DNA]</scope>
    <source>
        <strain evidence="6">AL3</strain>
        <tissue evidence="6">Liver</tissue>
    </source>
</reference>
<dbReference type="PRINTS" id="PR02023">
    <property type="entry name" value="AQUAPORIN10I"/>
</dbReference>
<name>A0ABD6EYM7_9BILA</name>
<dbReference type="InterPro" id="IPR031145">
    <property type="entry name" value="Invert_Aqp-10"/>
</dbReference>
<dbReference type="PIRSF" id="PIRSF017529">
    <property type="entry name" value="Aquaporin_11/12"/>
    <property type="match status" value="1"/>
</dbReference>
<dbReference type="AlphaFoldDB" id="A0ABD6EYM7"/>
<keyword evidence="7" id="KW-1185">Reference proteome</keyword>
<dbReference type="InterPro" id="IPR023271">
    <property type="entry name" value="Aquaporin-like"/>
</dbReference>
<dbReference type="Proteomes" id="UP001608902">
    <property type="component" value="Unassembled WGS sequence"/>
</dbReference>
<feature type="transmembrane region" description="Helical" evidence="5">
    <location>
        <begin position="77"/>
        <end position="97"/>
    </location>
</feature>
<feature type="transmembrane region" description="Helical" evidence="5">
    <location>
        <begin position="45"/>
        <end position="65"/>
    </location>
</feature>
<dbReference type="SUPFAM" id="SSF81338">
    <property type="entry name" value="Aquaporin-like"/>
    <property type="match status" value="1"/>
</dbReference>
<organism evidence="6 7">
    <name type="scientific">Gnathostoma spinigerum</name>
    <dbReference type="NCBI Taxonomy" id="75299"/>
    <lineage>
        <taxon>Eukaryota</taxon>
        <taxon>Metazoa</taxon>
        <taxon>Ecdysozoa</taxon>
        <taxon>Nematoda</taxon>
        <taxon>Chromadorea</taxon>
        <taxon>Rhabditida</taxon>
        <taxon>Spirurina</taxon>
        <taxon>Gnathostomatomorpha</taxon>
        <taxon>Gnathostomatoidea</taxon>
        <taxon>Gnathostomatidae</taxon>
        <taxon>Gnathostoma</taxon>
    </lineage>
</organism>
<feature type="transmembrane region" description="Helical" evidence="5">
    <location>
        <begin position="164"/>
        <end position="182"/>
    </location>
</feature>